<evidence type="ECO:0000256" key="1">
    <source>
        <dbReference type="ARBA" id="ARBA00004167"/>
    </source>
</evidence>
<organism evidence="10 11">
    <name type="scientific">Polynucleobacter victoriensis</name>
    <dbReference type="NCBI Taxonomy" id="2049319"/>
    <lineage>
        <taxon>Bacteria</taxon>
        <taxon>Pseudomonadati</taxon>
        <taxon>Pseudomonadota</taxon>
        <taxon>Betaproteobacteria</taxon>
        <taxon>Burkholderiales</taxon>
        <taxon>Burkholderiaceae</taxon>
        <taxon>Polynucleobacter</taxon>
    </lineage>
</organism>
<dbReference type="EMBL" id="FYEX01000001">
    <property type="protein sequence ID" value="SNC59609.1"/>
    <property type="molecule type" value="Genomic_DNA"/>
</dbReference>
<evidence type="ECO:0000256" key="3">
    <source>
        <dbReference type="ARBA" id="ARBA00022475"/>
    </source>
</evidence>
<name>A0A212T0S0_9BURK</name>
<evidence type="ECO:0000256" key="6">
    <source>
        <dbReference type="ARBA" id="ARBA00023136"/>
    </source>
</evidence>
<dbReference type="GO" id="GO:0005886">
    <property type="term" value="C:plasma membrane"/>
    <property type="evidence" value="ECO:0007669"/>
    <property type="project" value="UniProtKB-SubCell"/>
</dbReference>
<dbReference type="PIRSF" id="PIRSF006170">
    <property type="entry name" value="YfgM"/>
    <property type="match status" value="1"/>
</dbReference>
<feature type="domain" description="Ancillary SecYEG translocon subunit/Cell division coordinator CpoB TPR" evidence="9">
    <location>
        <begin position="15"/>
        <end position="212"/>
    </location>
</feature>
<dbReference type="InterPro" id="IPR018704">
    <property type="entry name" value="SecYEG/CpoB_TPR"/>
</dbReference>
<keyword evidence="7" id="KW-0143">Chaperone</keyword>
<evidence type="ECO:0000256" key="7">
    <source>
        <dbReference type="ARBA" id="ARBA00023186"/>
    </source>
</evidence>
<dbReference type="GO" id="GO:0044877">
    <property type="term" value="F:protein-containing complex binding"/>
    <property type="evidence" value="ECO:0007669"/>
    <property type="project" value="InterPro"/>
</dbReference>
<dbReference type="Pfam" id="PF09976">
    <property type="entry name" value="TPR_21"/>
    <property type="match status" value="1"/>
</dbReference>
<reference evidence="10 11" key="1">
    <citation type="submission" date="2017-06" db="EMBL/GenBank/DDBJ databases">
        <authorList>
            <person name="Kim H.J."/>
            <person name="Triplett B.A."/>
        </authorList>
    </citation>
    <scope>NUCLEOTIDE SEQUENCE [LARGE SCALE GENOMIC DNA]</scope>
    <source>
        <strain evidence="10 11">MWH-VicM1</strain>
    </source>
</reference>
<evidence type="ECO:0000256" key="2">
    <source>
        <dbReference type="ARBA" id="ARBA00004236"/>
    </source>
</evidence>
<evidence type="ECO:0000256" key="5">
    <source>
        <dbReference type="ARBA" id="ARBA00022989"/>
    </source>
</evidence>
<dbReference type="RefSeq" id="WP_088811972.1">
    <property type="nucleotide sequence ID" value="NZ_FYEX01000001.1"/>
</dbReference>
<gene>
    <name evidence="10" type="ORF">SAMN06295916_0102</name>
</gene>
<sequence length="214" mass="23874">MHFNLEEQEQLAEFKAWWKQYGNWLIGGLIVILLSYFVYTGWGWWQNRQSVGASKLYDTLLVAAQKQDVPAVLRAADDLQQQFSSTSYAGMGGLVAAQIANAAGDMAATEKQLRWTMNDAKAVAHRDLARARLISLLIDKSDFADADKIAGASVSTSFEPLMLERRGDVQLAQDKNAEARKYYQEAWTKLMKNPEASDEAKRLLKVKLDAVGGL</sequence>
<protein>
    <submittedName>
        <fullName evidence="10">Putative negative regulator of RcsB-dependent stress response</fullName>
    </submittedName>
</protein>
<proteinExistence type="predicted"/>
<keyword evidence="3" id="KW-1003">Cell membrane</keyword>
<comment type="subcellular location">
    <subcellularLocation>
        <location evidence="2">Cell membrane</location>
    </subcellularLocation>
    <subcellularLocation>
        <location evidence="1">Membrane</location>
        <topology evidence="1">Single-pass membrane protein</topology>
    </subcellularLocation>
</comment>
<dbReference type="Proteomes" id="UP000197215">
    <property type="component" value="Unassembled WGS sequence"/>
</dbReference>
<evidence type="ECO:0000256" key="4">
    <source>
        <dbReference type="ARBA" id="ARBA00022692"/>
    </source>
</evidence>
<keyword evidence="11" id="KW-1185">Reference proteome</keyword>
<evidence type="ECO:0000313" key="10">
    <source>
        <dbReference type="EMBL" id="SNC59609.1"/>
    </source>
</evidence>
<dbReference type="PANTHER" id="PTHR38035:SF1">
    <property type="entry name" value="ANCILLARY SECYEG TRANSLOCON SUBUNIT"/>
    <property type="match status" value="1"/>
</dbReference>
<keyword evidence="5 8" id="KW-1133">Transmembrane helix</keyword>
<dbReference type="AlphaFoldDB" id="A0A212T0S0"/>
<dbReference type="PANTHER" id="PTHR38035">
    <property type="entry name" value="UPF0070 PROTEIN YFGM"/>
    <property type="match status" value="1"/>
</dbReference>
<keyword evidence="4 8" id="KW-0812">Transmembrane</keyword>
<dbReference type="InterPro" id="IPR026039">
    <property type="entry name" value="YfgM"/>
</dbReference>
<accession>A0A212T0S0</accession>
<keyword evidence="6 8" id="KW-0472">Membrane</keyword>
<evidence type="ECO:0000256" key="8">
    <source>
        <dbReference type="SAM" id="Phobius"/>
    </source>
</evidence>
<evidence type="ECO:0000313" key="11">
    <source>
        <dbReference type="Proteomes" id="UP000197215"/>
    </source>
</evidence>
<feature type="transmembrane region" description="Helical" evidence="8">
    <location>
        <begin position="21"/>
        <end position="45"/>
    </location>
</feature>
<evidence type="ECO:0000259" key="9">
    <source>
        <dbReference type="Pfam" id="PF09976"/>
    </source>
</evidence>
<dbReference type="OrthoDB" id="8521102at2"/>